<comment type="caution">
    <text evidence="1">The sequence shown here is derived from an EMBL/GenBank/DDBJ whole genome shotgun (WGS) entry which is preliminary data.</text>
</comment>
<dbReference type="Proteomes" id="UP001234297">
    <property type="component" value="Chromosome 11"/>
</dbReference>
<protein>
    <submittedName>
        <fullName evidence="1">Uncharacterized protein</fullName>
    </submittedName>
</protein>
<dbReference type="EMBL" id="CM056819">
    <property type="protein sequence ID" value="KAJ8624539.1"/>
    <property type="molecule type" value="Genomic_DNA"/>
</dbReference>
<sequence>MGTGRGEMGQGQRGREMQRDEGDGSCEMGAGRGEMGQGGRCREMREMQKGFEMREMQKVFEMREMRYWGFFQFLFSFGYKPDGLKKG</sequence>
<proteinExistence type="predicted"/>
<name>A0ACC2KUT2_PERAE</name>
<organism evidence="1 2">
    <name type="scientific">Persea americana</name>
    <name type="common">Avocado</name>
    <dbReference type="NCBI Taxonomy" id="3435"/>
    <lineage>
        <taxon>Eukaryota</taxon>
        <taxon>Viridiplantae</taxon>
        <taxon>Streptophyta</taxon>
        <taxon>Embryophyta</taxon>
        <taxon>Tracheophyta</taxon>
        <taxon>Spermatophyta</taxon>
        <taxon>Magnoliopsida</taxon>
        <taxon>Magnoliidae</taxon>
        <taxon>Laurales</taxon>
        <taxon>Lauraceae</taxon>
        <taxon>Persea</taxon>
    </lineage>
</organism>
<evidence type="ECO:0000313" key="1">
    <source>
        <dbReference type="EMBL" id="KAJ8624539.1"/>
    </source>
</evidence>
<accession>A0ACC2KUT2</accession>
<evidence type="ECO:0000313" key="2">
    <source>
        <dbReference type="Proteomes" id="UP001234297"/>
    </source>
</evidence>
<gene>
    <name evidence="1" type="ORF">MRB53_033069</name>
</gene>
<reference evidence="1 2" key="1">
    <citation type="journal article" date="2022" name="Hortic Res">
        <title>A haplotype resolved chromosomal level avocado genome allows analysis of novel avocado genes.</title>
        <authorList>
            <person name="Nath O."/>
            <person name="Fletcher S.J."/>
            <person name="Hayward A."/>
            <person name="Shaw L.M."/>
            <person name="Masouleh A.K."/>
            <person name="Furtado A."/>
            <person name="Henry R.J."/>
            <person name="Mitter N."/>
        </authorList>
    </citation>
    <scope>NUCLEOTIDE SEQUENCE [LARGE SCALE GENOMIC DNA]</scope>
    <source>
        <strain evidence="2">cv. Hass</strain>
    </source>
</reference>
<keyword evidence="2" id="KW-1185">Reference proteome</keyword>